<organism evidence="1 2">
    <name type="scientific">Sphaerodactylus townsendi</name>
    <dbReference type="NCBI Taxonomy" id="933632"/>
    <lineage>
        <taxon>Eukaryota</taxon>
        <taxon>Metazoa</taxon>
        <taxon>Chordata</taxon>
        <taxon>Craniata</taxon>
        <taxon>Vertebrata</taxon>
        <taxon>Euteleostomi</taxon>
        <taxon>Lepidosauria</taxon>
        <taxon>Squamata</taxon>
        <taxon>Bifurcata</taxon>
        <taxon>Gekkota</taxon>
        <taxon>Sphaerodactylidae</taxon>
        <taxon>Sphaerodactylus</taxon>
    </lineage>
</organism>
<evidence type="ECO:0000313" key="2">
    <source>
        <dbReference type="Proteomes" id="UP000827872"/>
    </source>
</evidence>
<evidence type="ECO:0000313" key="1">
    <source>
        <dbReference type="EMBL" id="KAH8001882.1"/>
    </source>
</evidence>
<reference evidence="1" key="1">
    <citation type="submission" date="2021-08" db="EMBL/GenBank/DDBJ databases">
        <title>The first chromosome-level gecko genome reveals the dynamic sex chromosomes of Neotropical dwarf geckos (Sphaerodactylidae: Sphaerodactylus).</title>
        <authorList>
            <person name="Pinto B.J."/>
            <person name="Keating S.E."/>
            <person name="Gamble T."/>
        </authorList>
    </citation>
    <scope>NUCLEOTIDE SEQUENCE</scope>
    <source>
        <strain evidence="1">TG3544</strain>
    </source>
</reference>
<name>A0ACB8F8X9_9SAUR</name>
<keyword evidence="2" id="KW-1185">Reference proteome</keyword>
<dbReference type="EMBL" id="CM037621">
    <property type="protein sequence ID" value="KAH8001882.1"/>
    <property type="molecule type" value="Genomic_DNA"/>
</dbReference>
<protein>
    <submittedName>
        <fullName evidence="1">Uncharacterized protein</fullName>
    </submittedName>
</protein>
<gene>
    <name evidence="1" type="ORF">K3G42_017810</name>
</gene>
<accession>A0ACB8F8X9</accession>
<comment type="caution">
    <text evidence="1">The sequence shown here is derived from an EMBL/GenBank/DDBJ whole genome shotgun (WGS) entry which is preliminary data.</text>
</comment>
<sequence>MKDAQMRDDVEFSSEADHRSRLASSAASAPGTALDHRAKRAPAHLRNPSLVKKKGNASKKYNRKEHDYKFVRTSERV</sequence>
<dbReference type="Proteomes" id="UP000827872">
    <property type="component" value="Linkage Group LG08"/>
</dbReference>
<proteinExistence type="predicted"/>